<evidence type="ECO:0000313" key="4">
    <source>
        <dbReference type="Proteomes" id="UP001642540"/>
    </source>
</evidence>
<feature type="region of interest" description="Disordered" evidence="1">
    <location>
        <begin position="133"/>
        <end position="154"/>
    </location>
</feature>
<accession>A0ABP1QC10</accession>
<keyword evidence="2" id="KW-0732">Signal</keyword>
<evidence type="ECO:0000256" key="2">
    <source>
        <dbReference type="SAM" id="SignalP"/>
    </source>
</evidence>
<proteinExistence type="predicted"/>
<sequence length="154" mass="16665">MVANKHSRLSLFIIFPILLSSLLINGHTSFCFANPVNLADPNFENEHSRPSPQYLPDLCNIEAQILDLERDGKELPIIRLENSRFPPDRERHFLSKLKNKKSQRVILLDVGDYVVKSNGGGGGGGGGGPIMAVDVPAPRTPVGNGVGGILRNSG</sequence>
<protein>
    <submittedName>
        <fullName evidence="3">Uncharacterized protein</fullName>
    </submittedName>
</protein>
<name>A0ABP1QC10_9HEXA</name>
<gene>
    <name evidence="3" type="ORF">ODALV1_LOCUS9702</name>
</gene>
<reference evidence="3 4" key="1">
    <citation type="submission" date="2024-08" db="EMBL/GenBank/DDBJ databases">
        <authorList>
            <person name="Cucini C."/>
            <person name="Frati F."/>
        </authorList>
    </citation>
    <scope>NUCLEOTIDE SEQUENCE [LARGE SCALE GENOMIC DNA]</scope>
</reference>
<feature type="chain" id="PRO_5047396869" evidence="2">
    <location>
        <begin position="34"/>
        <end position="154"/>
    </location>
</feature>
<dbReference type="EMBL" id="CAXLJM020000030">
    <property type="protein sequence ID" value="CAL8097668.1"/>
    <property type="molecule type" value="Genomic_DNA"/>
</dbReference>
<evidence type="ECO:0000256" key="1">
    <source>
        <dbReference type="SAM" id="MobiDB-lite"/>
    </source>
</evidence>
<feature type="signal peptide" evidence="2">
    <location>
        <begin position="1"/>
        <end position="33"/>
    </location>
</feature>
<comment type="caution">
    <text evidence="3">The sequence shown here is derived from an EMBL/GenBank/DDBJ whole genome shotgun (WGS) entry which is preliminary data.</text>
</comment>
<dbReference type="Proteomes" id="UP001642540">
    <property type="component" value="Unassembled WGS sequence"/>
</dbReference>
<evidence type="ECO:0000313" key="3">
    <source>
        <dbReference type="EMBL" id="CAL8097668.1"/>
    </source>
</evidence>
<keyword evidence="4" id="KW-1185">Reference proteome</keyword>
<organism evidence="3 4">
    <name type="scientific">Orchesella dallaii</name>
    <dbReference type="NCBI Taxonomy" id="48710"/>
    <lineage>
        <taxon>Eukaryota</taxon>
        <taxon>Metazoa</taxon>
        <taxon>Ecdysozoa</taxon>
        <taxon>Arthropoda</taxon>
        <taxon>Hexapoda</taxon>
        <taxon>Collembola</taxon>
        <taxon>Entomobryomorpha</taxon>
        <taxon>Entomobryoidea</taxon>
        <taxon>Orchesellidae</taxon>
        <taxon>Orchesellinae</taxon>
        <taxon>Orchesella</taxon>
    </lineage>
</organism>